<name>A0A512NEJ3_9HYPH</name>
<dbReference type="AlphaFoldDB" id="A0A512NEJ3"/>
<evidence type="ECO:0000256" key="1">
    <source>
        <dbReference type="SAM" id="MobiDB-lite"/>
    </source>
</evidence>
<organism evidence="2 3">
    <name type="scientific">Reyranella soli</name>
    <dbReference type="NCBI Taxonomy" id="1230389"/>
    <lineage>
        <taxon>Bacteria</taxon>
        <taxon>Pseudomonadati</taxon>
        <taxon>Pseudomonadota</taxon>
        <taxon>Alphaproteobacteria</taxon>
        <taxon>Hyphomicrobiales</taxon>
        <taxon>Reyranellaceae</taxon>
        <taxon>Reyranella</taxon>
    </lineage>
</organism>
<dbReference type="EMBL" id="BKAJ01000077">
    <property type="protein sequence ID" value="GEP57354.1"/>
    <property type="molecule type" value="Genomic_DNA"/>
</dbReference>
<dbReference type="Proteomes" id="UP000321058">
    <property type="component" value="Unassembled WGS sequence"/>
</dbReference>
<protein>
    <submittedName>
        <fullName evidence="2">Uncharacterized protein</fullName>
    </submittedName>
</protein>
<evidence type="ECO:0000313" key="3">
    <source>
        <dbReference type="Proteomes" id="UP000321058"/>
    </source>
</evidence>
<keyword evidence="3" id="KW-1185">Reference proteome</keyword>
<accession>A0A512NEJ3</accession>
<gene>
    <name evidence="2" type="ORF">RSO01_45200</name>
</gene>
<reference evidence="2 3" key="1">
    <citation type="submission" date="2019-07" db="EMBL/GenBank/DDBJ databases">
        <title>Whole genome shotgun sequence of Reyranella soli NBRC 108950.</title>
        <authorList>
            <person name="Hosoyama A."/>
            <person name="Uohara A."/>
            <person name="Ohji S."/>
            <person name="Ichikawa N."/>
        </authorList>
    </citation>
    <scope>NUCLEOTIDE SEQUENCE [LARGE SCALE GENOMIC DNA]</scope>
    <source>
        <strain evidence="2 3">NBRC 108950</strain>
    </source>
</reference>
<proteinExistence type="predicted"/>
<feature type="compositionally biased region" description="Low complexity" evidence="1">
    <location>
        <begin position="69"/>
        <end position="79"/>
    </location>
</feature>
<dbReference type="RefSeq" id="WP_170303276.1">
    <property type="nucleotide sequence ID" value="NZ_BKAJ01000077.1"/>
</dbReference>
<feature type="region of interest" description="Disordered" evidence="1">
    <location>
        <begin position="69"/>
        <end position="95"/>
    </location>
</feature>
<evidence type="ECO:0000313" key="2">
    <source>
        <dbReference type="EMBL" id="GEP57354.1"/>
    </source>
</evidence>
<comment type="caution">
    <text evidence="2">The sequence shown here is derived from an EMBL/GenBank/DDBJ whole genome shotgun (WGS) entry which is preliminary data.</text>
</comment>
<sequence>MTDPATVIRSILKEADELICRRLRESRLNVSHILAVVTPDRRVVLHTNASPDVLRWFGEDLKSIAQDITAPTTPGTIAPKLGDTTAPKSGGPTRH</sequence>